<keyword evidence="2" id="KW-0418">Kinase</keyword>
<dbReference type="EMBL" id="JAOTOJ010000002">
    <property type="protein sequence ID" value="KAK9407807.1"/>
    <property type="molecule type" value="Genomic_DNA"/>
</dbReference>
<protein>
    <submittedName>
        <fullName evidence="2">Diacylglycerol kinase theta</fullName>
    </submittedName>
</protein>
<sequence>MPKWVRESGGSRHLCLTSFRLINLRGRCGIQIGGLISPETRKRLAPREPCCHSGSRRPRPPHTSPQTPAQLAAGPTGGGWTRGEGGQRPSAPPSAALCVPPRFPPPSLRPRPARLFGLPGSAAEVSLEPPLLLPLAARPWRRPGAGASKRPASAWEKRESRLRQKRETALVRERRQQLSPRRLSMAEGARSLLGGSRGLSPASSPLMGRGGKSRSLPTPSSSSSSSTSLQQTHYHQPQTPPASPKQPPPPTARGSPPGHCFRRVTLTKPTFCHCCIDFIWGLAGYLCEGNATMPKKVFVAGA</sequence>
<feature type="compositionally biased region" description="Basic and acidic residues" evidence="1">
    <location>
        <begin position="39"/>
        <end position="50"/>
    </location>
</feature>
<feature type="compositionally biased region" description="Pro residues" evidence="1">
    <location>
        <begin position="238"/>
        <end position="251"/>
    </location>
</feature>
<keyword evidence="3" id="KW-1185">Reference proteome</keyword>
<feature type="compositionally biased region" description="Low complexity" evidence="1">
    <location>
        <begin position="215"/>
        <end position="237"/>
    </location>
</feature>
<evidence type="ECO:0000313" key="2">
    <source>
        <dbReference type="EMBL" id="KAK9407807.1"/>
    </source>
</evidence>
<name>A0AAW1C1T1_CROAD</name>
<dbReference type="AlphaFoldDB" id="A0AAW1C1T1"/>
<evidence type="ECO:0000313" key="3">
    <source>
        <dbReference type="Proteomes" id="UP001474421"/>
    </source>
</evidence>
<accession>A0AAW1C1T1</accession>
<proteinExistence type="predicted"/>
<feature type="compositionally biased region" description="Low complexity" evidence="1">
    <location>
        <begin position="188"/>
        <end position="206"/>
    </location>
</feature>
<feature type="region of interest" description="Disordered" evidence="1">
    <location>
        <begin position="141"/>
        <end position="257"/>
    </location>
</feature>
<gene>
    <name evidence="2" type="ORF">NXF25_006581</name>
</gene>
<dbReference type="SUPFAM" id="SSF57889">
    <property type="entry name" value="Cysteine-rich domain"/>
    <property type="match status" value="1"/>
</dbReference>
<feature type="compositionally biased region" description="Gly residues" evidence="1">
    <location>
        <begin position="75"/>
        <end position="86"/>
    </location>
</feature>
<dbReference type="InterPro" id="IPR046349">
    <property type="entry name" value="C1-like_sf"/>
</dbReference>
<feature type="compositionally biased region" description="Basic and acidic residues" evidence="1">
    <location>
        <begin position="155"/>
        <end position="176"/>
    </location>
</feature>
<comment type="caution">
    <text evidence="2">The sequence shown here is derived from an EMBL/GenBank/DDBJ whole genome shotgun (WGS) entry which is preliminary data.</text>
</comment>
<feature type="region of interest" description="Disordered" evidence="1">
    <location>
        <begin position="39"/>
        <end position="105"/>
    </location>
</feature>
<reference evidence="2 3" key="1">
    <citation type="journal article" date="2024" name="Proc. Natl. Acad. Sci. U.S.A.">
        <title>The genetic regulatory architecture and epigenomic basis for age-related changes in rattlesnake venom.</title>
        <authorList>
            <person name="Hogan M.P."/>
            <person name="Holding M.L."/>
            <person name="Nystrom G.S."/>
            <person name="Colston T.J."/>
            <person name="Bartlett D.A."/>
            <person name="Mason A.J."/>
            <person name="Ellsworth S.A."/>
            <person name="Rautsaw R.M."/>
            <person name="Lawrence K.C."/>
            <person name="Strickland J.L."/>
            <person name="He B."/>
            <person name="Fraser P."/>
            <person name="Margres M.J."/>
            <person name="Gilbert D.M."/>
            <person name="Gibbs H.L."/>
            <person name="Parkinson C.L."/>
            <person name="Rokyta D.R."/>
        </authorList>
    </citation>
    <scope>NUCLEOTIDE SEQUENCE [LARGE SCALE GENOMIC DNA]</scope>
    <source>
        <strain evidence="2">DRR0105</strain>
    </source>
</reference>
<dbReference type="Proteomes" id="UP001474421">
    <property type="component" value="Unassembled WGS sequence"/>
</dbReference>
<organism evidence="2 3">
    <name type="scientific">Crotalus adamanteus</name>
    <name type="common">Eastern diamondback rattlesnake</name>
    <dbReference type="NCBI Taxonomy" id="8729"/>
    <lineage>
        <taxon>Eukaryota</taxon>
        <taxon>Metazoa</taxon>
        <taxon>Chordata</taxon>
        <taxon>Craniata</taxon>
        <taxon>Vertebrata</taxon>
        <taxon>Euteleostomi</taxon>
        <taxon>Lepidosauria</taxon>
        <taxon>Squamata</taxon>
        <taxon>Bifurcata</taxon>
        <taxon>Unidentata</taxon>
        <taxon>Episquamata</taxon>
        <taxon>Toxicofera</taxon>
        <taxon>Serpentes</taxon>
        <taxon>Colubroidea</taxon>
        <taxon>Viperidae</taxon>
        <taxon>Crotalinae</taxon>
        <taxon>Crotalus</taxon>
    </lineage>
</organism>
<dbReference type="GO" id="GO:0016301">
    <property type="term" value="F:kinase activity"/>
    <property type="evidence" value="ECO:0007669"/>
    <property type="project" value="UniProtKB-KW"/>
</dbReference>
<evidence type="ECO:0000256" key="1">
    <source>
        <dbReference type="SAM" id="MobiDB-lite"/>
    </source>
</evidence>
<keyword evidence="2" id="KW-0808">Transferase</keyword>
<dbReference type="Gene3D" id="3.30.60.20">
    <property type="match status" value="1"/>
</dbReference>